<dbReference type="OrthoDB" id="1778826at2"/>
<reference evidence="1 2" key="1">
    <citation type="submission" date="2015-09" db="EMBL/GenBank/DDBJ databases">
        <title>Genome sequence of Acetobacterium wieringae DSM 1911.</title>
        <authorList>
            <person name="Poehlein A."/>
            <person name="Bengelsdorf F.R."/>
            <person name="Schiel-Bengelsdorf B."/>
            <person name="Duerre P."/>
            <person name="Daniel R."/>
        </authorList>
    </citation>
    <scope>NUCLEOTIDE SEQUENCE [LARGE SCALE GENOMIC DNA]</scope>
    <source>
        <strain evidence="1 2">DSM 1911</strain>
    </source>
</reference>
<evidence type="ECO:0000313" key="1">
    <source>
        <dbReference type="EMBL" id="OFV68924.1"/>
    </source>
</evidence>
<comment type="caution">
    <text evidence="1">The sequence shown here is derived from an EMBL/GenBank/DDBJ whole genome shotgun (WGS) entry which is preliminary data.</text>
</comment>
<gene>
    <name evidence="1" type="ORF">ACWI_36150</name>
</gene>
<dbReference type="STRING" id="52694.ACWI_36150"/>
<sequence length="64" mass="7298">MIYLIADTSRFEWPLATAGSLNELAKMCNTTVNHISVIICRGRATKLFNGRPAMIYKFQEEMET</sequence>
<dbReference type="AlphaFoldDB" id="A0A1F2PD22"/>
<proteinExistence type="predicted"/>
<dbReference type="Proteomes" id="UP000176244">
    <property type="component" value="Unassembled WGS sequence"/>
</dbReference>
<accession>A0A1F2PD22</accession>
<name>A0A1F2PD22_9FIRM</name>
<organism evidence="1 2">
    <name type="scientific">Acetobacterium wieringae</name>
    <dbReference type="NCBI Taxonomy" id="52694"/>
    <lineage>
        <taxon>Bacteria</taxon>
        <taxon>Bacillati</taxon>
        <taxon>Bacillota</taxon>
        <taxon>Clostridia</taxon>
        <taxon>Eubacteriales</taxon>
        <taxon>Eubacteriaceae</taxon>
        <taxon>Acetobacterium</taxon>
    </lineage>
</organism>
<evidence type="ECO:0000313" key="2">
    <source>
        <dbReference type="Proteomes" id="UP000176244"/>
    </source>
</evidence>
<protein>
    <submittedName>
        <fullName evidence="1">Uncharacterized protein</fullName>
    </submittedName>
</protein>
<dbReference type="EMBL" id="LKEU01000051">
    <property type="protein sequence ID" value="OFV68924.1"/>
    <property type="molecule type" value="Genomic_DNA"/>
</dbReference>